<feature type="compositionally biased region" description="Polar residues" evidence="1">
    <location>
        <begin position="50"/>
        <end position="65"/>
    </location>
</feature>
<dbReference type="PANTHER" id="PTHR33917:SF2">
    <property type="entry name" value="PROTEIN EXECUTER 2, CHLOROPLASTIC"/>
    <property type="match status" value="1"/>
</dbReference>
<reference evidence="3" key="2">
    <citation type="submission" date="2021-05" db="UniProtKB">
        <authorList>
            <consortium name="EnsemblPlants"/>
        </authorList>
    </citation>
    <scope>IDENTIFICATION</scope>
    <source>
        <strain evidence="3">subsp. malaccensis</strain>
    </source>
</reference>
<proteinExistence type="predicted"/>
<dbReference type="GO" id="GO:0042651">
    <property type="term" value="C:thylakoid membrane"/>
    <property type="evidence" value="ECO:0000318"/>
    <property type="project" value="GO_Central"/>
</dbReference>
<feature type="compositionally biased region" description="Basic and acidic residues" evidence="1">
    <location>
        <begin position="335"/>
        <end position="360"/>
    </location>
</feature>
<keyword evidence="4" id="KW-1185">Reference proteome</keyword>
<dbReference type="PANTHER" id="PTHR33917">
    <property type="entry name" value="PROTEIN EXECUTER 1, CHLOROPLASTIC"/>
    <property type="match status" value="1"/>
</dbReference>
<dbReference type="Proteomes" id="UP000012960">
    <property type="component" value="Unplaced"/>
</dbReference>
<dbReference type="FunCoup" id="A0A804KEI2">
    <property type="interactions" value="3713"/>
</dbReference>
<feature type="region of interest" description="Disordered" evidence="1">
    <location>
        <begin position="250"/>
        <end position="295"/>
    </location>
</feature>
<feature type="region of interest" description="Disordered" evidence="1">
    <location>
        <begin position="335"/>
        <end position="378"/>
    </location>
</feature>
<dbReference type="GO" id="GO:0000304">
    <property type="term" value="P:response to singlet oxygen"/>
    <property type="evidence" value="ECO:0000318"/>
    <property type="project" value="GO_Central"/>
</dbReference>
<feature type="region of interest" description="Disordered" evidence="1">
    <location>
        <begin position="49"/>
        <end position="70"/>
    </location>
</feature>
<dbReference type="OMA" id="IEDENNY"/>
<accession>A0A804KEI2</accession>
<dbReference type="OrthoDB" id="722566at2759"/>
<sequence length="654" mass="72127">MVVANACGAAAAAAATTTLLRPSPSREARHLSLAGPALRRSILRAERGSPSLSCRCGNSATTSSGDDGGRSCSHWDWNRWSRHFSDTDQAESLSSALKFQLQEAVEKEDFLEAAKLKRAIEEATSKDVVAEVLSALKNAIKEERYHDASRLSKLAGSRLIGWWACWAEDSDDPFGRIVQITPAFGRYVAKSYSPRQLLNGSSGSPLFEIFIVRDDDGVYKTQVVALQRVTENLTQFPSLVSKTIDRPAASSSKYSSTEINPTREVAADNSDDDTAEKREKSATETSSKDNINNEDSSEEVLDTIINFLKERIPGFKVKVVNVTVPDEIKTDSESLEQLVKEDDEKNASSKDTKYEDRKSENIQGKMFSADGDSDSNETKDTAQVFVGGVTYNKEDDLSKSYMRVPAEMDDVKKDSFFLHIRGKSVETGAGALKPSKVRVAAVAAQSASDIMPSDLAKAILSGDKSISKVSKEVREVIKLAFSHAQRRNRLSETTFFNRIISDNRGLDPFEGLYAGAFGPYGTEVVHLRRKYGNWNDVNGLNSDMNFFEYVEAIKLTGDLNVPAGQVTFRAKIGKKYHLPNKGLYPEELGVVSIYKGQGRIAEPGFKNPRWVDGELLQLSGKGLGPHIRDMLLGFLYVVPEKSFLVLFQPLRLPD</sequence>
<protein>
    <submittedName>
        <fullName evidence="2">(wild Malaysian banana) hypothetical protein</fullName>
    </submittedName>
</protein>
<evidence type="ECO:0000313" key="3">
    <source>
        <dbReference type="EnsemblPlants" id="Ma09_p00790.1"/>
    </source>
</evidence>
<evidence type="ECO:0000313" key="4">
    <source>
        <dbReference type="Proteomes" id="UP000012960"/>
    </source>
</evidence>
<organism evidence="3 4">
    <name type="scientific">Musa acuminata subsp. malaccensis</name>
    <name type="common">Wild banana</name>
    <name type="synonym">Musa malaccensis</name>
    <dbReference type="NCBI Taxonomy" id="214687"/>
    <lineage>
        <taxon>Eukaryota</taxon>
        <taxon>Viridiplantae</taxon>
        <taxon>Streptophyta</taxon>
        <taxon>Embryophyta</taxon>
        <taxon>Tracheophyta</taxon>
        <taxon>Spermatophyta</taxon>
        <taxon>Magnoliopsida</taxon>
        <taxon>Liliopsida</taxon>
        <taxon>Zingiberales</taxon>
        <taxon>Musaceae</taxon>
        <taxon>Musa</taxon>
    </lineage>
</organism>
<dbReference type="EMBL" id="HG996474">
    <property type="protein sequence ID" value="CAG1833828.1"/>
    <property type="molecule type" value="Genomic_DNA"/>
</dbReference>
<dbReference type="InterPro" id="IPR044680">
    <property type="entry name" value="EX1/2"/>
</dbReference>
<evidence type="ECO:0000313" key="2">
    <source>
        <dbReference type="EMBL" id="CAG1833828.1"/>
    </source>
</evidence>
<gene>
    <name evidence="2" type="ORF">GSMUA_219330.1</name>
</gene>
<feature type="compositionally biased region" description="Polar residues" evidence="1">
    <location>
        <begin position="250"/>
        <end position="260"/>
    </location>
</feature>
<feature type="compositionally biased region" description="Polar residues" evidence="1">
    <location>
        <begin position="283"/>
        <end position="294"/>
    </location>
</feature>
<dbReference type="InParanoid" id="A0A804KEI2"/>
<dbReference type="GO" id="GO:0010343">
    <property type="term" value="P:singlet oxygen-mediated programmed cell death"/>
    <property type="evidence" value="ECO:0007669"/>
    <property type="project" value="InterPro"/>
</dbReference>
<dbReference type="Pfam" id="PF12014">
    <property type="entry name" value="Cyclin_D1_bind"/>
    <property type="match status" value="1"/>
</dbReference>
<dbReference type="EnsemblPlants" id="Ma09_t00790.1">
    <property type="protein sequence ID" value="Ma09_p00790.1"/>
    <property type="gene ID" value="Ma09_g00790"/>
</dbReference>
<reference evidence="2" key="1">
    <citation type="submission" date="2021-03" db="EMBL/GenBank/DDBJ databases">
        <authorList>
            <consortium name="Genoscope - CEA"/>
            <person name="William W."/>
        </authorList>
    </citation>
    <scope>NUCLEOTIDE SEQUENCE</scope>
    <source>
        <strain evidence="2">Doubled-haploid Pahang</strain>
    </source>
</reference>
<name>A0A804KEI2_MUSAM</name>
<dbReference type="Gramene" id="Ma09_t00790.1">
    <property type="protein sequence ID" value="Ma09_p00790.1"/>
    <property type="gene ID" value="Ma09_g00790"/>
</dbReference>
<evidence type="ECO:0000256" key="1">
    <source>
        <dbReference type="SAM" id="MobiDB-lite"/>
    </source>
</evidence>
<dbReference type="AlphaFoldDB" id="A0A804KEI2"/>